<evidence type="ECO:0000313" key="2">
    <source>
        <dbReference type="EMBL" id="CAF4025289.1"/>
    </source>
</evidence>
<sequence>MSTGTSTEISTKDTLYGSVKASEQSSDEDNMLTLFNAFDQIILPGYVKSVSISFYSAPSSTGTTRLYVYVISPTSRTSGFCITAKYTVPHGTITDQVVTPQTFLVPAYLLNVTTGQYVGVGFGPNSGSSYLVYRHLFYTGLYSLPVSTTDIVTFMDDIYGGSAFTFIVTSLANATPTGNHFPSIVLPSIQNHFLVNSSTGNITTYGVSSYTTRDDKDQDYIAFNYIDRCEVTGYVQNVSFYFCIAPTGRNQSKIVLYLIDDNYPIDGYPWMFNITSPYQISVNLIENKTGLQQFQIAPYALNITAGQWLAVSFSGDTSGSTCRSERNVYGITLEDYQASENPYNNENELAGGMAFSFTVVSILAGKHLHIYPKQKNAFEII</sequence>
<accession>A0A8S2NZ35</accession>
<dbReference type="Proteomes" id="UP000682733">
    <property type="component" value="Unassembled WGS sequence"/>
</dbReference>
<evidence type="ECO:0000313" key="1">
    <source>
        <dbReference type="EMBL" id="CAF1216866.1"/>
    </source>
</evidence>
<dbReference type="Proteomes" id="UP000677228">
    <property type="component" value="Unassembled WGS sequence"/>
</dbReference>
<protein>
    <submittedName>
        <fullName evidence="2">Uncharacterized protein</fullName>
    </submittedName>
</protein>
<reference evidence="2" key="1">
    <citation type="submission" date="2021-02" db="EMBL/GenBank/DDBJ databases">
        <authorList>
            <person name="Nowell W R."/>
        </authorList>
    </citation>
    <scope>NUCLEOTIDE SEQUENCE</scope>
</reference>
<proteinExistence type="predicted"/>
<dbReference type="EMBL" id="CAJOBA010036566">
    <property type="protein sequence ID" value="CAF4025289.1"/>
    <property type="molecule type" value="Genomic_DNA"/>
</dbReference>
<dbReference type="AlphaFoldDB" id="A0A8S2NZ35"/>
<dbReference type="EMBL" id="CAJNOK010015030">
    <property type="protein sequence ID" value="CAF1216866.1"/>
    <property type="molecule type" value="Genomic_DNA"/>
</dbReference>
<name>A0A8S2NZ35_9BILA</name>
<comment type="caution">
    <text evidence="2">The sequence shown here is derived from an EMBL/GenBank/DDBJ whole genome shotgun (WGS) entry which is preliminary data.</text>
</comment>
<evidence type="ECO:0000313" key="3">
    <source>
        <dbReference type="Proteomes" id="UP000682733"/>
    </source>
</evidence>
<organism evidence="2 3">
    <name type="scientific">Didymodactylos carnosus</name>
    <dbReference type="NCBI Taxonomy" id="1234261"/>
    <lineage>
        <taxon>Eukaryota</taxon>
        <taxon>Metazoa</taxon>
        <taxon>Spiralia</taxon>
        <taxon>Gnathifera</taxon>
        <taxon>Rotifera</taxon>
        <taxon>Eurotatoria</taxon>
        <taxon>Bdelloidea</taxon>
        <taxon>Philodinida</taxon>
        <taxon>Philodinidae</taxon>
        <taxon>Didymodactylos</taxon>
    </lineage>
</organism>
<gene>
    <name evidence="1" type="ORF">OVA965_LOCUS24724</name>
    <name evidence="2" type="ORF">TMI583_LOCUS25445</name>
</gene>